<dbReference type="RefSeq" id="XP_005761475.1">
    <property type="nucleotide sequence ID" value="XM_005761418.1"/>
</dbReference>
<dbReference type="Proteomes" id="UP000013827">
    <property type="component" value="Unassembled WGS sequence"/>
</dbReference>
<dbReference type="Gene3D" id="1.10.238.10">
    <property type="entry name" value="EF-hand"/>
    <property type="match status" value="1"/>
</dbReference>
<dbReference type="GeneID" id="17255189"/>
<accession>A0A0D3ICR1</accession>
<feature type="compositionally biased region" description="Basic and acidic residues" evidence="1">
    <location>
        <begin position="135"/>
        <end position="153"/>
    </location>
</feature>
<keyword evidence="4" id="KW-1185">Reference proteome</keyword>
<evidence type="ECO:0008006" key="5">
    <source>
        <dbReference type="Google" id="ProtNLM"/>
    </source>
</evidence>
<feature type="transmembrane region" description="Helical" evidence="2">
    <location>
        <begin position="88"/>
        <end position="109"/>
    </location>
</feature>
<name>A0A0D3ICR1_EMIH1</name>
<dbReference type="KEGG" id="ehx:EMIHUDRAFT_452950"/>
<dbReference type="EnsemblProtists" id="EOD09046">
    <property type="protein sequence ID" value="EOD09046"/>
    <property type="gene ID" value="EMIHUDRAFT_452950"/>
</dbReference>
<proteinExistence type="predicted"/>
<sequence length="545" mass="55277">MARKQRIDRIPGRPPWEACAGEAGADKLYFSFCRESTTCTICDHNGTIAGYTSRFDKPNDGKCCDYASNNDTVCGFEQTTGGFLSSTVGYVSLAAAGTVALLLVAAVVYCRIKRKCCFGSGGGACDVGTGGSESSCDHSEKSKKQAEMEAARERARRAAGMPPSGEAPPTASIVTPTPAQDDGPPSPRPPSMTTPAWEQHVGALGSRRAMASQLAEMLNCDLGQAEEAIEAAGGDANEATELILGEGIIPPAGPATDATSSCSSTTISSSAAVSFAANFDSAGGGGVFEQAACGRPTVRRAEAEPVLAKAQTSGEDVERIWSLCVAARGPSSDSPPPDELTAAEFGAALHLAAALFRGLLPGGLPSRMPPGLLPPAPQEAPSHEATAFAAFDGDVEPGGFGGGGFGGEGFDGFDAAAPDGLDAARFDAAEAAGGVFEAGEWGGEPISSPTVDSEPPLTSNSLATRAARGGEASEGGVAHVTPTAPPVYLGRVPPTHPALQRARSSGGRMPLGMPVPAVQEDDPQSVPPASPSDSAEDGDLDWLGV</sequence>
<feature type="compositionally biased region" description="Acidic residues" evidence="1">
    <location>
        <begin position="534"/>
        <end position="545"/>
    </location>
</feature>
<feature type="region of interest" description="Disordered" evidence="1">
    <location>
        <begin position="129"/>
        <end position="194"/>
    </location>
</feature>
<keyword evidence="2" id="KW-0472">Membrane</keyword>
<reference evidence="4" key="1">
    <citation type="journal article" date="2013" name="Nature">
        <title>Pan genome of the phytoplankton Emiliania underpins its global distribution.</title>
        <authorList>
            <person name="Read B.A."/>
            <person name="Kegel J."/>
            <person name="Klute M.J."/>
            <person name="Kuo A."/>
            <person name="Lefebvre S.C."/>
            <person name="Maumus F."/>
            <person name="Mayer C."/>
            <person name="Miller J."/>
            <person name="Monier A."/>
            <person name="Salamov A."/>
            <person name="Young J."/>
            <person name="Aguilar M."/>
            <person name="Claverie J.M."/>
            <person name="Frickenhaus S."/>
            <person name="Gonzalez K."/>
            <person name="Herman E.K."/>
            <person name="Lin Y.C."/>
            <person name="Napier J."/>
            <person name="Ogata H."/>
            <person name="Sarno A.F."/>
            <person name="Shmutz J."/>
            <person name="Schroeder D."/>
            <person name="de Vargas C."/>
            <person name="Verret F."/>
            <person name="von Dassow P."/>
            <person name="Valentin K."/>
            <person name="Van de Peer Y."/>
            <person name="Wheeler G."/>
            <person name="Dacks J.B."/>
            <person name="Delwiche C.F."/>
            <person name="Dyhrman S.T."/>
            <person name="Glockner G."/>
            <person name="John U."/>
            <person name="Richards T."/>
            <person name="Worden A.Z."/>
            <person name="Zhang X."/>
            <person name="Grigoriev I.V."/>
            <person name="Allen A.E."/>
            <person name="Bidle K."/>
            <person name="Borodovsky M."/>
            <person name="Bowler C."/>
            <person name="Brownlee C."/>
            <person name="Cock J.M."/>
            <person name="Elias M."/>
            <person name="Gladyshev V.N."/>
            <person name="Groth M."/>
            <person name="Guda C."/>
            <person name="Hadaegh A."/>
            <person name="Iglesias-Rodriguez M.D."/>
            <person name="Jenkins J."/>
            <person name="Jones B.M."/>
            <person name="Lawson T."/>
            <person name="Leese F."/>
            <person name="Lindquist E."/>
            <person name="Lobanov A."/>
            <person name="Lomsadze A."/>
            <person name="Malik S.B."/>
            <person name="Marsh M.E."/>
            <person name="Mackinder L."/>
            <person name="Mock T."/>
            <person name="Mueller-Roeber B."/>
            <person name="Pagarete A."/>
            <person name="Parker M."/>
            <person name="Probert I."/>
            <person name="Quesneville H."/>
            <person name="Raines C."/>
            <person name="Rensing S.A."/>
            <person name="Riano-Pachon D.M."/>
            <person name="Richier S."/>
            <person name="Rokitta S."/>
            <person name="Shiraiwa Y."/>
            <person name="Soanes D.M."/>
            <person name="van der Giezen M."/>
            <person name="Wahlund T.M."/>
            <person name="Williams B."/>
            <person name="Wilson W."/>
            <person name="Wolfe G."/>
            <person name="Wurch L.L."/>
        </authorList>
    </citation>
    <scope>NUCLEOTIDE SEQUENCE</scope>
</reference>
<keyword evidence="2" id="KW-1133">Transmembrane helix</keyword>
<feature type="region of interest" description="Disordered" evidence="1">
    <location>
        <begin position="438"/>
        <end position="545"/>
    </location>
</feature>
<dbReference type="PaxDb" id="2903-EOD09046"/>
<evidence type="ECO:0000256" key="1">
    <source>
        <dbReference type="SAM" id="MobiDB-lite"/>
    </source>
</evidence>
<dbReference type="HOGENOM" id="CLU_500065_0_0_1"/>
<feature type="compositionally biased region" description="Polar residues" evidence="1">
    <location>
        <begin position="447"/>
        <end position="462"/>
    </location>
</feature>
<organism evidence="3 4">
    <name type="scientific">Emiliania huxleyi (strain CCMP1516)</name>
    <dbReference type="NCBI Taxonomy" id="280463"/>
    <lineage>
        <taxon>Eukaryota</taxon>
        <taxon>Haptista</taxon>
        <taxon>Haptophyta</taxon>
        <taxon>Prymnesiophyceae</taxon>
        <taxon>Isochrysidales</taxon>
        <taxon>Noelaerhabdaceae</taxon>
        <taxon>Emiliania</taxon>
    </lineage>
</organism>
<dbReference type="AlphaFoldDB" id="A0A0D3ICR1"/>
<reference evidence="3" key="2">
    <citation type="submission" date="2024-10" db="UniProtKB">
        <authorList>
            <consortium name="EnsemblProtists"/>
        </authorList>
    </citation>
    <scope>IDENTIFICATION</scope>
</reference>
<evidence type="ECO:0000313" key="3">
    <source>
        <dbReference type="EnsemblProtists" id="EOD09046"/>
    </source>
</evidence>
<evidence type="ECO:0000256" key="2">
    <source>
        <dbReference type="SAM" id="Phobius"/>
    </source>
</evidence>
<keyword evidence="2" id="KW-0812">Transmembrane</keyword>
<protein>
    <recommendedName>
        <fullName evidence="5">EH domain-containing protein</fullName>
    </recommendedName>
</protein>
<feature type="compositionally biased region" description="Low complexity" evidence="1">
    <location>
        <begin position="463"/>
        <end position="476"/>
    </location>
</feature>
<evidence type="ECO:0000313" key="4">
    <source>
        <dbReference type="Proteomes" id="UP000013827"/>
    </source>
</evidence>